<evidence type="ECO:0000313" key="2">
    <source>
        <dbReference type="EMBL" id="KAK6181614.1"/>
    </source>
</evidence>
<keyword evidence="1" id="KW-0812">Transmembrane</keyword>
<feature type="transmembrane region" description="Helical" evidence="1">
    <location>
        <begin position="101"/>
        <end position="120"/>
    </location>
</feature>
<dbReference type="EMBL" id="JAZGQO010000007">
    <property type="protein sequence ID" value="KAK6181614.1"/>
    <property type="molecule type" value="Genomic_DNA"/>
</dbReference>
<organism evidence="2 3">
    <name type="scientific">Patella caerulea</name>
    <name type="common">Rayed Mediterranean limpet</name>
    <dbReference type="NCBI Taxonomy" id="87958"/>
    <lineage>
        <taxon>Eukaryota</taxon>
        <taxon>Metazoa</taxon>
        <taxon>Spiralia</taxon>
        <taxon>Lophotrochozoa</taxon>
        <taxon>Mollusca</taxon>
        <taxon>Gastropoda</taxon>
        <taxon>Patellogastropoda</taxon>
        <taxon>Patelloidea</taxon>
        <taxon>Patellidae</taxon>
        <taxon>Patella</taxon>
    </lineage>
</organism>
<proteinExistence type="predicted"/>
<dbReference type="InterPro" id="IPR028082">
    <property type="entry name" value="Peripla_BP_I"/>
</dbReference>
<protein>
    <submittedName>
        <fullName evidence="2">Uncharacterized protein</fullName>
    </submittedName>
</protein>
<name>A0AAN8JTI0_PATCE</name>
<keyword evidence="3" id="KW-1185">Reference proteome</keyword>
<evidence type="ECO:0000256" key="1">
    <source>
        <dbReference type="SAM" id="Phobius"/>
    </source>
</evidence>
<dbReference type="SUPFAM" id="SSF53822">
    <property type="entry name" value="Periplasmic binding protein-like I"/>
    <property type="match status" value="1"/>
</dbReference>
<sequence length="122" mass="13638">MGGANCPKQIHYIIFIIITSQITVQAAVFSLGIYVPSEGPRRMGFEADIAVNLTMARINSDPDFTAIRERNHSFNYLMVNSACEPGKGLYQFVEMTKRLNGINAVIGNNLLFIYLTLYCIKV</sequence>
<keyword evidence="1" id="KW-0472">Membrane</keyword>
<comment type="caution">
    <text evidence="2">The sequence shown here is derived from an EMBL/GenBank/DDBJ whole genome shotgun (WGS) entry which is preliminary data.</text>
</comment>
<keyword evidence="1" id="KW-1133">Transmembrane helix</keyword>
<dbReference type="Proteomes" id="UP001347796">
    <property type="component" value="Unassembled WGS sequence"/>
</dbReference>
<feature type="transmembrane region" description="Helical" evidence="1">
    <location>
        <begin position="12"/>
        <end position="35"/>
    </location>
</feature>
<accession>A0AAN8JTI0</accession>
<gene>
    <name evidence="2" type="ORF">SNE40_009436</name>
</gene>
<reference evidence="2 3" key="1">
    <citation type="submission" date="2024-01" db="EMBL/GenBank/DDBJ databases">
        <title>The genome of the rayed Mediterranean limpet Patella caerulea (Linnaeus, 1758).</title>
        <authorList>
            <person name="Anh-Thu Weber A."/>
            <person name="Halstead-Nussloch G."/>
        </authorList>
    </citation>
    <scope>NUCLEOTIDE SEQUENCE [LARGE SCALE GENOMIC DNA]</scope>
    <source>
        <strain evidence="2">AATW-2023a</strain>
        <tissue evidence="2">Whole specimen</tissue>
    </source>
</reference>
<evidence type="ECO:0000313" key="3">
    <source>
        <dbReference type="Proteomes" id="UP001347796"/>
    </source>
</evidence>
<dbReference type="AlphaFoldDB" id="A0AAN8JTI0"/>